<feature type="transmembrane region" description="Helical" evidence="1">
    <location>
        <begin position="40"/>
        <end position="60"/>
    </location>
</feature>
<dbReference type="InterPro" id="IPR025333">
    <property type="entry name" value="DUF4239"/>
</dbReference>
<dbReference type="InParanoid" id="Q01UC2"/>
<proteinExistence type="predicted"/>
<dbReference type="STRING" id="234267.Acid_5801"/>
<sequence>MVFWLPAVLLLTMLLLMEAGRSFGIRWRNRNRDAPPGTGAVEAAVFGLMGLLFAFTFYGAETRFEARRNLIVEEANAIDAAYLHLDLLEANAQPELRELFRKYIRSRLDIYRNVPDWEDADAVKRELAQSSALQKEIWRQAIAASNRVRGSPAVLPLVVAPIDRMFDVATARNVALQKHPPPIVWGMLALTLLASCVLAGYSMSLSGTRNWVHIVVFSLLFSAVIYVNIDFEYPRMRGFIRLDQADQLLVQTLDHLK</sequence>
<keyword evidence="1" id="KW-0812">Transmembrane</keyword>
<dbReference type="AlphaFoldDB" id="Q01UC2"/>
<feature type="transmembrane region" description="Helical" evidence="1">
    <location>
        <begin position="182"/>
        <end position="204"/>
    </location>
</feature>
<dbReference type="HOGENOM" id="CLU_086345_0_0_0"/>
<evidence type="ECO:0000256" key="1">
    <source>
        <dbReference type="SAM" id="Phobius"/>
    </source>
</evidence>
<gene>
    <name evidence="2" type="ordered locus">Acid_5801</name>
</gene>
<dbReference type="eggNOG" id="ENOG502Z8P1">
    <property type="taxonomic scope" value="Bacteria"/>
</dbReference>
<evidence type="ECO:0000313" key="2">
    <source>
        <dbReference type="EMBL" id="ABJ86748.1"/>
    </source>
</evidence>
<reference evidence="2" key="1">
    <citation type="submission" date="2006-10" db="EMBL/GenBank/DDBJ databases">
        <title>Complete sequence of Solibacter usitatus Ellin6076.</title>
        <authorList>
            <consortium name="US DOE Joint Genome Institute"/>
            <person name="Copeland A."/>
            <person name="Lucas S."/>
            <person name="Lapidus A."/>
            <person name="Barry K."/>
            <person name="Detter J.C."/>
            <person name="Glavina del Rio T."/>
            <person name="Hammon N."/>
            <person name="Israni S."/>
            <person name="Dalin E."/>
            <person name="Tice H."/>
            <person name="Pitluck S."/>
            <person name="Thompson L.S."/>
            <person name="Brettin T."/>
            <person name="Bruce D."/>
            <person name="Han C."/>
            <person name="Tapia R."/>
            <person name="Gilna P."/>
            <person name="Schmutz J."/>
            <person name="Larimer F."/>
            <person name="Land M."/>
            <person name="Hauser L."/>
            <person name="Kyrpides N."/>
            <person name="Mikhailova N."/>
            <person name="Janssen P.H."/>
            <person name="Kuske C.R."/>
            <person name="Richardson P."/>
        </authorList>
    </citation>
    <scope>NUCLEOTIDE SEQUENCE</scope>
    <source>
        <strain evidence="2">Ellin6076</strain>
    </source>
</reference>
<feature type="transmembrane region" description="Helical" evidence="1">
    <location>
        <begin position="210"/>
        <end position="229"/>
    </location>
</feature>
<evidence type="ECO:0008006" key="3">
    <source>
        <dbReference type="Google" id="ProtNLM"/>
    </source>
</evidence>
<keyword evidence="1" id="KW-1133">Transmembrane helix</keyword>
<dbReference type="KEGG" id="sus:Acid_5801"/>
<accession>Q01UC2</accession>
<dbReference type="EMBL" id="CP000473">
    <property type="protein sequence ID" value="ABJ86748.1"/>
    <property type="molecule type" value="Genomic_DNA"/>
</dbReference>
<dbReference type="Pfam" id="PF14023">
    <property type="entry name" value="Bestrophin-like"/>
    <property type="match status" value="1"/>
</dbReference>
<keyword evidence="1" id="KW-0472">Membrane</keyword>
<protein>
    <recommendedName>
        <fullName evidence="3">DUF4239 domain-containing protein</fullName>
    </recommendedName>
</protein>
<organism evidence="2">
    <name type="scientific">Solibacter usitatus (strain Ellin6076)</name>
    <dbReference type="NCBI Taxonomy" id="234267"/>
    <lineage>
        <taxon>Bacteria</taxon>
        <taxon>Pseudomonadati</taxon>
        <taxon>Acidobacteriota</taxon>
        <taxon>Terriglobia</taxon>
        <taxon>Bryobacterales</taxon>
        <taxon>Solibacteraceae</taxon>
        <taxon>Candidatus Solibacter</taxon>
    </lineage>
</organism>
<name>Q01UC2_SOLUE</name>